<feature type="compositionally biased region" description="Basic residues" evidence="9">
    <location>
        <begin position="314"/>
        <end position="332"/>
    </location>
</feature>
<comment type="function">
    <text evidence="7 8">TFIIF is a general transcription initiation factor that binds to RNA polymerase II and helps to recruit it to the initiation complex in collaboration with TFIIB. It promotes transcription elongation.</text>
</comment>
<protein>
    <recommendedName>
        <fullName evidence="8">Transcription initiation factor IIF subunit alpha</fullName>
    </recommendedName>
</protein>
<accession>A0A6A4X1S4</accession>
<evidence type="ECO:0000256" key="9">
    <source>
        <dbReference type="SAM" id="MobiDB-lite"/>
    </source>
</evidence>
<dbReference type="SUPFAM" id="SSF50916">
    <property type="entry name" value="Rap30/74 interaction domains"/>
    <property type="match status" value="1"/>
</dbReference>
<feature type="compositionally biased region" description="Basic and acidic residues" evidence="9">
    <location>
        <begin position="396"/>
        <end position="416"/>
    </location>
</feature>
<feature type="compositionally biased region" description="Acidic residues" evidence="9">
    <location>
        <begin position="338"/>
        <end position="350"/>
    </location>
</feature>
<dbReference type="GO" id="GO:0005674">
    <property type="term" value="C:transcription factor TFIIF complex"/>
    <property type="evidence" value="ECO:0007669"/>
    <property type="project" value="TreeGrafter"/>
</dbReference>
<dbReference type="OrthoDB" id="76676at2759"/>
<name>A0A6A4X1S4_AMPAM</name>
<keyword evidence="4 8" id="KW-0238">DNA-binding</keyword>
<dbReference type="Gene3D" id="1.10.10.10">
    <property type="entry name" value="Winged helix-like DNA-binding domain superfamily/Winged helix DNA-binding domain"/>
    <property type="match status" value="1"/>
</dbReference>
<dbReference type="InterPro" id="IPR008851">
    <property type="entry name" value="TFIIF-alpha"/>
</dbReference>
<dbReference type="Proteomes" id="UP000440578">
    <property type="component" value="Unassembled WGS sequence"/>
</dbReference>
<dbReference type="GO" id="GO:0032968">
    <property type="term" value="P:positive regulation of transcription elongation by RNA polymerase II"/>
    <property type="evidence" value="ECO:0007669"/>
    <property type="project" value="InterPro"/>
</dbReference>
<feature type="compositionally biased region" description="Basic and acidic residues" evidence="9">
    <location>
        <begin position="473"/>
        <end position="483"/>
    </location>
</feature>
<feature type="compositionally biased region" description="Acidic residues" evidence="9">
    <location>
        <begin position="292"/>
        <end position="311"/>
    </location>
</feature>
<evidence type="ECO:0000256" key="5">
    <source>
        <dbReference type="ARBA" id="ARBA00023163"/>
    </source>
</evidence>
<dbReference type="Pfam" id="PF05793">
    <property type="entry name" value="TFIIF_alpha"/>
    <property type="match status" value="2"/>
</dbReference>
<feature type="compositionally biased region" description="Basic and acidic residues" evidence="9">
    <location>
        <begin position="364"/>
        <end position="385"/>
    </location>
</feature>
<dbReference type="InterPro" id="IPR036388">
    <property type="entry name" value="WH-like_DNA-bd_sf"/>
</dbReference>
<dbReference type="AlphaFoldDB" id="A0A6A4X1S4"/>
<evidence type="ECO:0000256" key="2">
    <source>
        <dbReference type="ARBA" id="ARBA00005249"/>
    </source>
</evidence>
<dbReference type="EMBL" id="VIIS01000189">
    <property type="protein sequence ID" value="KAF0312183.1"/>
    <property type="molecule type" value="Genomic_DNA"/>
</dbReference>
<feature type="compositionally biased region" description="Basic residues" evidence="9">
    <location>
        <begin position="417"/>
        <end position="427"/>
    </location>
</feature>
<dbReference type="InterPro" id="IPR036390">
    <property type="entry name" value="WH_DNA-bd_sf"/>
</dbReference>
<dbReference type="GO" id="GO:0016251">
    <property type="term" value="F:RNA polymerase II general transcription initiation factor activity"/>
    <property type="evidence" value="ECO:0007669"/>
    <property type="project" value="TreeGrafter"/>
</dbReference>
<proteinExistence type="inferred from homology"/>
<evidence type="ECO:0000313" key="10">
    <source>
        <dbReference type="EMBL" id="KAF0312183.1"/>
    </source>
</evidence>
<keyword evidence="6 8" id="KW-0539">Nucleus</keyword>
<dbReference type="SUPFAM" id="SSF46785">
    <property type="entry name" value="Winged helix' DNA-binding domain"/>
    <property type="match status" value="1"/>
</dbReference>
<gene>
    <name evidence="10" type="primary">gtf2f1_0</name>
    <name evidence="10" type="ORF">FJT64_017084</name>
</gene>
<comment type="similarity">
    <text evidence="2 8">Belongs to the TFIIF alpha subunit family.</text>
</comment>
<evidence type="ECO:0000256" key="4">
    <source>
        <dbReference type="ARBA" id="ARBA00023125"/>
    </source>
</evidence>
<dbReference type="GO" id="GO:0003677">
    <property type="term" value="F:DNA binding"/>
    <property type="evidence" value="ECO:0007669"/>
    <property type="project" value="UniProtKB-KW"/>
</dbReference>
<feature type="compositionally biased region" description="Acidic residues" evidence="9">
    <location>
        <begin position="386"/>
        <end position="395"/>
    </location>
</feature>
<dbReference type="PANTHER" id="PTHR13011:SF0">
    <property type="entry name" value="GENERAL TRANSCRIPTION FACTOR IIF SUBUNIT 1"/>
    <property type="match status" value="1"/>
</dbReference>
<reference evidence="10 11" key="1">
    <citation type="submission" date="2019-07" db="EMBL/GenBank/DDBJ databases">
        <title>Draft genome assembly of a fouling barnacle, Amphibalanus amphitrite (Darwin, 1854): The first reference genome for Thecostraca.</title>
        <authorList>
            <person name="Kim W."/>
        </authorList>
    </citation>
    <scope>NUCLEOTIDE SEQUENCE [LARGE SCALE GENOMIC DNA]</scope>
    <source>
        <strain evidence="10">SNU_AA5</strain>
        <tissue evidence="10">Soma without cirri and trophi</tissue>
    </source>
</reference>
<evidence type="ECO:0000313" key="11">
    <source>
        <dbReference type="Proteomes" id="UP000440578"/>
    </source>
</evidence>
<evidence type="ECO:0000256" key="7">
    <source>
        <dbReference type="ARBA" id="ARBA00025232"/>
    </source>
</evidence>
<evidence type="ECO:0000256" key="1">
    <source>
        <dbReference type="ARBA" id="ARBA00004123"/>
    </source>
</evidence>
<organism evidence="10 11">
    <name type="scientific">Amphibalanus amphitrite</name>
    <name type="common">Striped barnacle</name>
    <name type="synonym">Balanus amphitrite</name>
    <dbReference type="NCBI Taxonomy" id="1232801"/>
    <lineage>
        <taxon>Eukaryota</taxon>
        <taxon>Metazoa</taxon>
        <taxon>Ecdysozoa</taxon>
        <taxon>Arthropoda</taxon>
        <taxon>Crustacea</taxon>
        <taxon>Multicrustacea</taxon>
        <taxon>Cirripedia</taxon>
        <taxon>Thoracica</taxon>
        <taxon>Thoracicalcarea</taxon>
        <taxon>Balanomorpha</taxon>
        <taxon>Balanoidea</taxon>
        <taxon>Balanidae</taxon>
        <taxon>Amphibalaninae</taxon>
        <taxon>Amphibalanus</taxon>
    </lineage>
</organism>
<feature type="compositionally biased region" description="Basic and acidic residues" evidence="9">
    <location>
        <begin position="428"/>
        <end position="438"/>
    </location>
</feature>
<comment type="caution">
    <text evidence="10">The sequence shown here is derived from an EMBL/GenBank/DDBJ whole genome shotgun (WGS) entry which is preliminary data.</text>
</comment>
<comment type="subcellular location">
    <subcellularLocation>
        <location evidence="1 8">Nucleus</location>
    </subcellularLocation>
</comment>
<keyword evidence="3 8" id="KW-0805">Transcription regulation</keyword>
<dbReference type="GO" id="GO:0006367">
    <property type="term" value="P:transcription initiation at RNA polymerase II promoter"/>
    <property type="evidence" value="ECO:0007669"/>
    <property type="project" value="InterPro"/>
</dbReference>
<feature type="compositionally biased region" description="Basic and acidic residues" evidence="9">
    <location>
        <begin position="447"/>
        <end position="456"/>
    </location>
</feature>
<dbReference type="GO" id="GO:0001096">
    <property type="term" value="F:TFIIF-class transcription factor complex binding"/>
    <property type="evidence" value="ECO:0007669"/>
    <property type="project" value="TreeGrafter"/>
</dbReference>
<feature type="region of interest" description="Disordered" evidence="9">
    <location>
        <begin position="292"/>
        <end position="515"/>
    </location>
</feature>
<feature type="region of interest" description="Disordered" evidence="9">
    <location>
        <begin position="188"/>
        <end position="208"/>
    </location>
</feature>
<dbReference type="InterPro" id="IPR011039">
    <property type="entry name" value="TFIIF_interaction"/>
</dbReference>
<sequence length="572" mass="64151">MSSPGSSSSGTTVQEYSVRVPKTQHKQNCVMQFNSSLLVDFTKWNQVKMVREVPVKADAGPEDPKFGAGSEFGKEMREEARRKKLGIVAKKIKPDSYPWLMRVGGKNGKKYRGVRGGSVTENASYYVFTQAKDGAFEASPVSEWYNFQHVQRYKALTAEEAEEQFTKRDKIMNYFTVMVKKRLKNDEDIDEDSEGLGANEKKKAGKKKKSGAMFPAHFYRSEYGAMMRRDDFDGFHPAAGFRANYRMFGDYGDYMGSDFDFYRPGGWDGYMGSYNDFDGDYLHFKLTDMDEWPDSDEGDEDESGEEGDDDEDRKKKKKRDVKEKMKKKNRKSNVKDEAFEDSDDGDDEGREMDYISDSSESEDELKPVTEEKGVDQEDALKRLLDSDAEVEESSEEEKKSDEDEEKKKEEEDQQPEKKKKSKKKKKKKEVEKEEKSSDSDNADSSEDEKAAPKVKTEGSGAGPAAAAPPAPSKAEKILNDMKAADNGTLTGAKRPSPTGGRADGGGVKRKPDDAAAMVAKRAKLEPVPSPQVASKKVGLSSDELVQVIVQILKKINPNKQTIKGKMYLSINK</sequence>
<keyword evidence="11" id="KW-1185">Reference proteome</keyword>
<dbReference type="PANTHER" id="PTHR13011">
    <property type="entry name" value="TFIIF-ALPHA"/>
    <property type="match status" value="1"/>
</dbReference>
<evidence type="ECO:0000256" key="3">
    <source>
        <dbReference type="ARBA" id="ARBA00023015"/>
    </source>
</evidence>
<evidence type="ECO:0000256" key="6">
    <source>
        <dbReference type="ARBA" id="ARBA00023242"/>
    </source>
</evidence>
<evidence type="ECO:0000256" key="8">
    <source>
        <dbReference type="RuleBase" id="RU366044"/>
    </source>
</evidence>
<keyword evidence="5 8" id="KW-0804">Transcription</keyword>